<name>A0AAD5YSH9_9AGAR</name>
<feature type="compositionally biased region" description="Low complexity" evidence="1">
    <location>
        <begin position="268"/>
        <end position="280"/>
    </location>
</feature>
<keyword evidence="3" id="KW-1185">Reference proteome</keyword>
<proteinExistence type="predicted"/>
<evidence type="ECO:0000256" key="1">
    <source>
        <dbReference type="SAM" id="MobiDB-lite"/>
    </source>
</evidence>
<sequence>MSELEKRQPTFHFLAKVILPLTLTLKTSDQLATDRSKSEAWHRQALTSSWIRLLFYAMTACQRSFRTAENLPLSRSKSREKRSGEEKQWQVHLPTFATALQLIKVIVVRAEMEVSSTLPEMWQRLAGFLKSALTDGNANFALYGPVSREASPVPSPTPSPRASVQMDRIPQTPSFEFPAHSNFVAPSSPPRVIDYSLWSILEFLCAYRSPLRLQLRLFTIEKVVALDQELKHRTKRHSPFSSPNTTPMSRRISTSVFAKPRRSGMFASPDSSPRPSRSPSMIGELSIPSINLGPGMNRVASLEIPTSTSGGELRIPGYQYVSPTMSPSTPRQGSAPYLQVDGPRIVHLGPTSPSALIPPPPLSPSGGGSMGVSNIRLMGQSTTIKSVALVKATYRRIRSVQTFMGYDTLLPLPMGNVGLGISGVGMDSEEVSFVTWTKRTALEAILKEMSQLEEEFEESIAKGVTGMTEKEDVLVDSIPILSSYLPGQPPA</sequence>
<evidence type="ECO:0000313" key="3">
    <source>
        <dbReference type="Proteomes" id="UP001213000"/>
    </source>
</evidence>
<comment type="caution">
    <text evidence="2">The sequence shown here is derived from an EMBL/GenBank/DDBJ whole genome shotgun (WGS) entry which is preliminary data.</text>
</comment>
<organism evidence="2 3">
    <name type="scientific">Leucocoprinus birnbaumii</name>
    <dbReference type="NCBI Taxonomy" id="56174"/>
    <lineage>
        <taxon>Eukaryota</taxon>
        <taxon>Fungi</taxon>
        <taxon>Dikarya</taxon>
        <taxon>Basidiomycota</taxon>
        <taxon>Agaricomycotina</taxon>
        <taxon>Agaricomycetes</taxon>
        <taxon>Agaricomycetidae</taxon>
        <taxon>Agaricales</taxon>
        <taxon>Agaricineae</taxon>
        <taxon>Agaricaceae</taxon>
        <taxon>Leucocoprinus</taxon>
    </lineage>
</organism>
<dbReference type="Proteomes" id="UP001213000">
    <property type="component" value="Unassembled WGS sequence"/>
</dbReference>
<gene>
    <name evidence="2" type="ORF">NP233_g9804</name>
</gene>
<reference evidence="2" key="1">
    <citation type="submission" date="2022-07" db="EMBL/GenBank/DDBJ databases">
        <title>Genome Sequence of Leucocoprinus birnbaumii.</title>
        <authorList>
            <person name="Buettner E."/>
        </authorList>
    </citation>
    <scope>NUCLEOTIDE SEQUENCE</scope>
    <source>
        <strain evidence="2">VT141</strain>
    </source>
</reference>
<accession>A0AAD5YSH9</accession>
<protein>
    <submittedName>
        <fullName evidence="2">Uncharacterized protein</fullName>
    </submittedName>
</protein>
<feature type="region of interest" description="Disordered" evidence="1">
    <location>
        <begin position="259"/>
        <end position="285"/>
    </location>
</feature>
<dbReference type="AlphaFoldDB" id="A0AAD5YSH9"/>
<evidence type="ECO:0000313" key="2">
    <source>
        <dbReference type="EMBL" id="KAJ3562072.1"/>
    </source>
</evidence>
<dbReference type="EMBL" id="JANIEX010000916">
    <property type="protein sequence ID" value="KAJ3562072.1"/>
    <property type="molecule type" value="Genomic_DNA"/>
</dbReference>